<protein>
    <submittedName>
        <fullName evidence="1">Uncharacterized protein</fullName>
    </submittedName>
</protein>
<reference evidence="1" key="1">
    <citation type="journal article" date="2021" name="bioRxiv">
        <title>Whole Genome Assembly and Annotation of Northern Wild Rice, Zizania palustris L., Supports a Whole Genome Duplication in the Zizania Genus.</title>
        <authorList>
            <person name="Haas M."/>
            <person name="Kono T."/>
            <person name="Macchietto M."/>
            <person name="Millas R."/>
            <person name="McGilp L."/>
            <person name="Shao M."/>
            <person name="Duquette J."/>
            <person name="Hirsch C.N."/>
            <person name="Kimball J."/>
        </authorList>
    </citation>
    <scope>NUCLEOTIDE SEQUENCE</scope>
    <source>
        <tissue evidence="1">Fresh leaf tissue</tissue>
    </source>
</reference>
<proteinExistence type="predicted"/>
<accession>A0A8J5RZX6</accession>
<dbReference type="Proteomes" id="UP000729402">
    <property type="component" value="Unassembled WGS sequence"/>
</dbReference>
<name>A0A8J5RZX6_ZIZPA</name>
<dbReference type="AlphaFoldDB" id="A0A8J5RZX6"/>
<evidence type="ECO:0000313" key="1">
    <source>
        <dbReference type="EMBL" id="KAG8064076.1"/>
    </source>
</evidence>
<keyword evidence="2" id="KW-1185">Reference proteome</keyword>
<dbReference type="EMBL" id="JAAALK010000285">
    <property type="protein sequence ID" value="KAG8064076.1"/>
    <property type="molecule type" value="Genomic_DNA"/>
</dbReference>
<evidence type="ECO:0000313" key="2">
    <source>
        <dbReference type="Proteomes" id="UP000729402"/>
    </source>
</evidence>
<gene>
    <name evidence="1" type="ORF">GUJ93_ZPchr0004g38431</name>
</gene>
<reference evidence="1" key="2">
    <citation type="submission" date="2021-02" db="EMBL/GenBank/DDBJ databases">
        <authorList>
            <person name="Kimball J.A."/>
            <person name="Haas M.W."/>
            <person name="Macchietto M."/>
            <person name="Kono T."/>
            <person name="Duquette J."/>
            <person name="Shao M."/>
        </authorList>
    </citation>
    <scope>NUCLEOTIDE SEQUENCE</scope>
    <source>
        <tissue evidence="1">Fresh leaf tissue</tissue>
    </source>
</reference>
<organism evidence="1 2">
    <name type="scientific">Zizania palustris</name>
    <name type="common">Northern wild rice</name>
    <dbReference type="NCBI Taxonomy" id="103762"/>
    <lineage>
        <taxon>Eukaryota</taxon>
        <taxon>Viridiplantae</taxon>
        <taxon>Streptophyta</taxon>
        <taxon>Embryophyta</taxon>
        <taxon>Tracheophyta</taxon>
        <taxon>Spermatophyta</taxon>
        <taxon>Magnoliopsida</taxon>
        <taxon>Liliopsida</taxon>
        <taxon>Poales</taxon>
        <taxon>Poaceae</taxon>
        <taxon>BOP clade</taxon>
        <taxon>Oryzoideae</taxon>
        <taxon>Oryzeae</taxon>
        <taxon>Zizaniinae</taxon>
        <taxon>Zizania</taxon>
    </lineage>
</organism>
<sequence>MSTELSLKQDSSRITAPDFLPTRLAVGMELIDLRYIKQGSAGNNEDEVHCADDDLCGYFYRFKQLL</sequence>
<comment type="caution">
    <text evidence="1">The sequence shown here is derived from an EMBL/GenBank/DDBJ whole genome shotgun (WGS) entry which is preliminary data.</text>
</comment>